<dbReference type="Proteomes" id="UP001139031">
    <property type="component" value="Unassembled WGS sequence"/>
</dbReference>
<evidence type="ECO:0000313" key="1">
    <source>
        <dbReference type="EMBL" id="MBZ5714122.1"/>
    </source>
</evidence>
<reference evidence="1" key="1">
    <citation type="submission" date="2021-08" db="EMBL/GenBank/DDBJ databases">
        <authorList>
            <person name="Stevens D.C."/>
        </authorList>
    </citation>
    <scope>NUCLEOTIDE SEQUENCE</scope>
    <source>
        <strain evidence="1">DSM 53165</strain>
    </source>
</reference>
<keyword evidence="2" id="KW-1185">Reference proteome</keyword>
<evidence type="ECO:0000313" key="2">
    <source>
        <dbReference type="Proteomes" id="UP001139031"/>
    </source>
</evidence>
<sequence length="379" mass="40522">MAPNWKALAPHRPLDPGEAGYVSPPSGYAERVARLVETGTSTVLVGGPVGVGKSTELARIASLLRDTRVACLVQLDRYENIRRLTADQMLLRLAGKIVEYASATLRIRPSMSLVAALSGAGVASPSVLGGMQMPAAPFTGSPLSLLQAARDEVTRRAHGLRLAVICDGLEKMPESAQSLEVLATLGQLGDDIDIIAAVPWFVAFGAAEDIIRPGALFAPVPVCEVDGPQGPRGCRFLADILAERLGMTPGALAAAERARPGLAQVVELARWSGGLPRTFLQLAADAAQYAQIRRGDDWPDERDLADAVSDQRDSFRRALLPGDTDAIRAVQGTDGREMELDRKIRLLARGIILERQRGDRWVMDVHPLVLQLLGGSRGA</sequence>
<dbReference type="EMBL" id="JAIRAU010000047">
    <property type="protein sequence ID" value="MBZ5714122.1"/>
    <property type="molecule type" value="Genomic_DNA"/>
</dbReference>
<gene>
    <name evidence="1" type="ORF">K7C98_33230</name>
</gene>
<organism evidence="1 2">
    <name type="scientific">Nannocystis pusilla</name>
    <dbReference type="NCBI Taxonomy" id="889268"/>
    <lineage>
        <taxon>Bacteria</taxon>
        <taxon>Pseudomonadati</taxon>
        <taxon>Myxococcota</taxon>
        <taxon>Polyangia</taxon>
        <taxon>Nannocystales</taxon>
        <taxon>Nannocystaceae</taxon>
        <taxon>Nannocystis</taxon>
    </lineage>
</organism>
<dbReference type="SUPFAM" id="SSF52540">
    <property type="entry name" value="P-loop containing nucleoside triphosphate hydrolases"/>
    <property type="match status" value="1"/>
</dbReference>
<dbReference type="InterPro" id="IPR027417">
    <property type="entry name" value="P-loop_NTPase"/>
</dbReference>
<accession>A0ABS7U198</accession>
<evidence type="ECO:0008006" key="3">
    <source>
        <dbReference type="Google" id="ProtNLM"/>
    </source>
</evidence>
<comment type="caution">
    <text evidence="1">The sequence shown here is derived from an EMBL/GenBank/DDBJ whole genome shotgun (WGS) entry which is preliminary data.</text>
</comment>
<name>A0ABS7U198_9BACT</name>
<proteinExistence type="predicted"/>
<protein>
    <recommendedName>
        <fullName evidence="3">Orc1-like AAA ATPase domain-containing protein</fullName>
    </recommendedName>
</protein>
<dbReference type="RefSeq" id="WP_224195856.1">
    <property type="nucleotide sequence ID" value="NZ_JAIRAU010000047.1"/>
</dbReference>